<organism evidence="8 9">
    <name type="scientific">Diaphorobacter aerolatus</name>
    <dbReference type="NCBI Taxonomy" id="1288495"/>
    <lineage>
        <taxon>Bacteria</taxon>
        <taxon>Pseudomonadati</taxon>
        <taxon>Pseudomonadota</taxon>
        <taxon>Betaproteobacteria</taxon>
        <taxon>Burkholderiales</taxon>
        <taxon>Comamonadaceae</taxon>
        <taxon>Diaphorobacter</taxon>
    </lineage>
</organism>
<dbReference type="GO" id="GO:0003985">
    <property type="term" value="F:acetyl-CoA C-acetyltransferase activity"/>
    <property type="evidence" value="ECO:0007669"/>
    <property type="project" value="UniProtKB-EC"/>
</dbReference>
<dbReference type="EC" id="2.3.1.9" evidence="8"/>
<evidence type="ECO:0000256" key="3">
    <source>
        <dbReference type="ARBA" id="ARBA00023315"/>
    </source>
</evidence>
<reference evidence="8 9" key="1">
    <citation type="submission" date="2020-08" db="EMBL/GenBank/DDBJ databases">
        <title>Genome sequence of Diaphorobacter aerolatus KACC 16536T.</title>
        <authorList>
            <person name="Hyun D.-W."/>
            <person name="Bae J.-W."/>
        </authorList>
    </citation>
    <scope>NUCLEOTIDE SEQUENCE [LARGE SCALE GENOMIC DNA]</scope>
    <source>
        <strain evidence="8 9">KACC 16536</strain>
    </source>
</reference>
<dbReference type="InterPro" id="IPR020616">
    <property type="entry name" value="Thiolase_N"/>
</dbReference>
<evidence type="ECO:0000256" key="5">
    <source>
        <dbReference type="RuleBase" id="RU003557"/>
    </source>
</evidence>
<evidence type="ECO:0000256" key="1">
    <source>
        <dbReference type="ARBA" id="ARBA00010982"/>
    </source>
</evidence>
<dbReference type="Pfam" id="PF00108">
    <property type="entry name" value="Thiolase_N"/>
    <property type="match status" value="1"/>
</dbReference>
<accession>A0A7H0GJR7</accession>
<dbReference type="NCBIfam" id="NF006090">
    <property type="entry name" value="PRK08242.1"/>
    <property type="match status" value="1"/>
</dbReference>
<gene>
    <name evidence="8" type="ORF">H9K75_21910</name>
</gene>
<dbReference type="InterPro" id="IPR016039">
    <property type="entry name" value="Thiolase-like"/>
</dbReference>
<evidence type="ECO:0000256" key="2">
    <source>
        <dbReference type="ARBA" id="ARBA00022679"/>
    </source>
</evidence>
<dbReference type="PROSITE" id="PS00737">
    <property type="entry name" value="THIOLASE_2"/>
    <property type="match status" value="1"/>
</dbReference>
<dbReference type="Pfam" id="PF02803">
    <property type="entry name" value="Thiolase_C"/>
    <property type="match status" value="1"/>
</dbReference>
<dbReference type="KEGG" id="daer:H9K75_21910"/>
<dbReference type="PANTHER" id="PTHR43365">
    <property type="entry name" value="BLR7806 PROTEIN"/>
    <property type="match status" value="1"/>
</dbReference>
<dbReference type="InterPro" id="IPR020617">
    <property type="entry name" value="Thiolase_C"/>
</dbReference>
<evidence type="ECO:0000313" key="8">
    <source>
        <dbReference type="EMBL" id="QNP48533.1"/>
    </source>
</evidence>
<dbReference type="CDD" id="cd00751">
    <property type="entry name" value="thiolase"/>
    <property type="match status" value="1"/>
</dbReference>
<evidence type="ECO:0000313" key="9">
    <source>
        <dbReference type="Proteomes" id="UP000516028"/>
    </source>
</evidence>
<feature type="active site" description="Proton acceptor" evidence="4">
    <location>
        <position position="357"/>
    </location>
</feature>
<feature type="active site" description="Proton acceptor" evidence="4">
    <location>
        <position position="387"/>
    </location>
</feature>
<evidence type="ECO:0000259" key="6">
    <source>
        <dbReference type="Pfam" id="PF00108"/>
    </source>
</evidence>
<proteinExistence type="inferred from homology"/>
<evidence type="ECO:0000256" key="4">
    <source>
        <dbReference type="PIRSR" id="PIRSR000429-1"/>
    </source>
</evidence>
<protein>
    <submittedName>
        <fullName evidence="8">Acetyl-CoA C-acetyltransferase</fullName>
        <ecNumber evidence="8">2.3.1.9</ecNumber>
    </submittedName>
</protein>
<feature type="active site" description="Acyl-thioester intermediate" evidence="4">
    <location>
        <position position="91"/>
    </location>
</feature>
<feature type="domain" description="Thiolase N-terminal" evidence="6">
    <location>
        <begin position="4"/>
        <end position="227"/>
    </location>
</feature>
<dbReference type="NCBIfam" id="TIGR01930">
    <property type="entry name" value="AcCoA-C-Actrans"/>
    <property type="match status" value="1"/>
</dbReference>
<dbReference type="Gene3D" id="3.40.47.10">
    <property type="match status" value="2"/>
</dbReference>
<dbReference type="EMBL" id="CP060783">
    <property type="protein sequence ID" value="QNP48533.1"/>
    <property type="molecule type" value="Genomic_DNA"/>
</dbReference>
<comment type="similarity">
    <text evidence="1 5">Belongs to the thiolase-like superfamily. Thiolase family.</text>
</comment>
<keyword evidence="2 5" id="KW-0808">Transferase</keyword>
<feature type="domain" description="Thiolase C-terminal" evidence="7">
    <location>
        <begin position="279"/>
        <end position="400"/>
    </location>
</feature>
<sequence length="401" mass="41703">MQDVFIYDHVRTPRGKGRTNGALHIITPVQLAIQTLNALRERSIAHPAEIDDVGLGVVMPIGEQGADITRVALLEAGYGDSVSGFQLNRFCTSALDTVKLVAGLIASGQADAAIGGGVESMSRVQIGSDGGAVYTDPSIGARHPYIPNGVAADLMAALDGVTRAEVDAYAVESQRRAAEAVASGRFDASLIPVRDRLGQVVLARDEAHRPGTTLADLAKLPPAFDKAAAAGYGSIVLQRYPQLEAFEPVHTGGNSSGIVDGACAVLLGNAAFGERNGLTPRARIRAAASCADEPLLSLGGPIPVTHKTLARAGMTIADIDLFEVNEAFAIVPMRYSRCFEIDPARINVNGGAIALGHPLGATGAMLLGTLLDELERRDLATGLVTLCAAAGQSTAMIIERV</sequence>
<dbReference type="InterPro" id="IPR002155">
    <property type="entry name" value="Thiolase"/>
</dbReference>
<dbReference type="AlphaFoldDB" id="A0A7H0GJR7"/>
<dbReference type="PANTHER" id="PTHR43365:SF1">
    <property type="entry name" value="ACETYL-COA C-ACYLTRANSFERASE"/>
    <property type="match status" value="1"/>
</dbReference>
<dbReference type="Proteomes" id="UP000516028">
    <property type="component" value="Chromosome"/>
</dbReference>
<dbReference type="InterPro" id="IPR020613">
    <property type="entry name" value="Thiolase_CS"/>
</dbReference>
<keyword evidence="9" id="KW-1185">Reference proteome</keyword>
<evidence type="ECO:0000259" key="7">
    <source>
        <dbReference type="Pfam" id="PF02803"/>
    </source>
</evidence>
<keyword evidence="3 5" id="KW-0012">Acyltransferase</keyword>
<dbReference type="PIRSF" id="PIRSF000429">
    <property type="entry name" value="Ac-CoA_Ac_transf"/>
    <property type="match status" value="1"/>
</dbReference>
<dbReference type="SUPFAM" id="SSF53901">
    <property type="entry name" value="Thiolase-like"/>
    <property type="match status" value="2"/>
</dbReference>
<dbReference type="RefSeq" id="WP_187724130.1">
    <property type="nucleotide sequence ID" value="NZ_CP060783.1"/>
</dbReference>
<name>A0A7H0GJR7_9BURK</name>